<protein>
    <submittedName>
        <fullName evidence="1">Uncharacterized protein</fullName>
    </submittedName>
</protein>
<evidence type="ECO:0000313" key="1">
    <source>
        <dbReference type="EMBL" id="GFY73866.1"/>
    </source>
</evidence>
<proteinExistence type="predicted"/>
<dbReference type="EMBL" id="BMAV01020420">
    <property type="protein sequence ID" value="GFY73866.1"/>
    <property type="molecule type" value="Genomic_DNA"/>
</dbReference>
<gene>
    <name evidence="1" type="ORF">TNIN_316101</name>
</gene>
<keyword evidence="2" id="KW-1185">Reference proteome</keyword>
<sequence>MLESFNNLLPSPLFEKFSQEVLLEVRQEWYVSKILDLKKQFEIVNDWMERRISQTVKENIMITMQQTAGHFEPGLSQSISGFSVPLCILKAMETKT</sequence>
<organism evidence="1 2">
    <name type="scientific">Trichonephila inaurata madagascariensis</name>
    <dbReference type="NCBI Taxonomy" id="2747483"/>
    <lineage>
        <taxon>Eukaryota</taxon>
        <taxon>Metazoa</taxon>
        <taxon>Ecdysozoa</taxon>
        <taxon>Arthropoda</taxon>
        <taxon>Chelicerata</taxon>
        <taxon>Arachnida</taxon>
        <taxon>Araneae</taxon>
        <taxon>Araneomorphae</taxon>
        <taxon>Entelegynae</taxon>
        <taxon>Araneoidea</taxon>
        <taxon>Nephilidae</taxon>
        <taxon>Trichonephila</taxon>
        <taxon>Trichonephila inaurata</taxon>
    </lineage>
</organism>
<reference evidence="1" key="1">
    <citation type="submission" date="2020-08" db="EMBL/GenBank/DDBJ databases">
        <title>Multicomponent nature underlies the extraordinary mechanical properties of spider dragline silk.</title>
        <authorList>
            <person name="Kono N."/>
            <person name="Nakamura H."/>
            <person name="Mori M."/>
            <person name="Yoshida Y."/>
            <person name="Ohtoshi R."/>
            <person name="Malay A.D."/>
            <person name="Moran D.A.P."/>
            <person name="Tomita M."/>
            <person name="Numata K."/>
            <person name="Arakawa K."/>
        </authorList>
    </citation>
    <scope>NUCLEOTIDE SEQUENCE</scope>
</reference>
<comment type="caution">
    <text evidence="1">The sequence shown here is derived from an EMBL/GenBank/DDBJ whole genome shotgun (WGS) entry which is preliminary data.</text>
</comment>
<accession>A0A8X7CMW3</accession>
<name>A0A8X7CMW3_9ARAC</name>
<dbReference type="Proteomes" id="UP000886998">
    <property type="component" value="Unassembled WGS sequence"/>
</dbReference>
<evidence type="ECO:0000313" key="2">
    <source>
        <dbReference type="Proteomes" id="UP000886998"/>
    </source>
</evidence>
<dbReference type="AlphaFoldDB" id="A0A8X7CMW3"/>